<accession>A0ABQ6LXV6</accession>
<reference evidence="2 3" key="1">
    <citation type="submission" date="2023-04" db="EMBL/GenBank/DDBJ databases">
        <title>Marinobulbifer ophiurae gen. nov., sp. Nov., isolate from tissue of brittle star Ophioplocus japonicus.</title>
        <authorList>
            <person name="Kawano K."/>
            <person name="Sawayama S."/>
            <person name="Nakagawa S."/>
        </authorList>
    </citation>
    <scope>NUCLEOTIDE SEQUENCE [LARGE SCALE GENOMIC DNA]</scope>
    <source>
        <strain evidence="2 3">NKW57</strain>
    </source>
</reference>
<dbReference type="RefSeq" id="WP_285763546.1">
    <property type="nucleotide sequence ID" value="NZ_BSYJ01000002.1"/>
</dbReference>
<dbReference type="EMBL" id="BSYJ01000002">
    <property type="protein sequence ID" value="GMG86923.1"/>
    <property type="molecule type" value="Genomic_DNA"/>
</dbReference>
<organism evidence="2 3">
    <name type="scientific">Biformimicrobium ophioploci</name>
    <dbReference type="NCBI Taxonomy" id="3036711"/>
    <lineage>
        <taxon>Bacteria</taxon>
        <taxon>Pseudomonadati</taxon>
        <taxon>Pseudomonadota</taxon>
        <taxon>Gammaproteobacteria</taxon>
        <taxon>Cellvibrionales</taxon>
        <taxon>Microbulbiferaceae</taxon>
        <taxon>Biformimicrobium</taxon>
    </lineage>
</organism>
<sequence>MFAGCTLCAITAAALEPSWQERSAEFDLPAGIGFHVDGEQAWYLDIAASALANMALQLVPALKPAATPMREWAAGEGVIAAINGGFFAGDRALSLVAVDGQVLAHNIPALTRNGVQLPVLRSAFFLHADNTSSIHWSYQSGSSAQEIQVFEKPLPYAAGQVAPIAVPKAGRPLALHAAIGGGPRLLTQGVETLTYNEEVFWGSGVELDDVRPRTAICSRQNGDIILYVHRGIALRKVPARLRQLGCWDAMNLDGGGSSAFYLGGQEVFDQGRPVPAALLLQTSG</sequence>
<keyword evidence="3" id="KW-1185">Reference proteome</keyword>
<dbReference type="PANTHER" id="PTHR40446:SF2">
    <property type="entry name" value="N-ACETYLGLUCOSAMINE-1-PHOSPHODIESTER ALPHA-N-ACETYLGLUCOSAMINIDASE"/>
    <property type="match status" value="1"/>
</dbReference>
<dbReference type="PANTHER" id="PTHR40446">
    <property type="entry name" value="N-ACETYLGLUCOSAMINE-1-PHOSPHODIESTER ALPHA-N-ACETYLGLUCOSAMINIDASE"/>
    <property type="match status" value="1"/>
</dbReference>
<name>A0ABQ6LXV6_9GAMM</name>
<dbReference type="Pfam" id="PF09992">
    <property type="entry name" value="NAGPA"/>
    <property type="match status" value="1"/>
</dbReference>
<protein>
    <recommendedName>
        <fullName evidence="1">Phosphodiester glycosidase domain-containing protein</fullName>
    </recommendedName>
</protein>
<feature type="domain" description="Phosphodiester glycosidase" evidence="1">
    <location>
        <begin position="77"/>
        <end position="279"/>
    </location>
</feature>
<dbReference type="InterPro" id="IPR018711">
    <property type="entry name" value="NAGPA"/>
</dbReference>
<dbReference type="Proteomes" id="UP001224392">
    <property type="component" value="Unassembled WGS sequence"/>
</dbReference>
<evidence type="ECO:0000313" key="2">
    <source>
        <dbReference type="EMBL" id="GMG86923.1"/>
    </source>
</evidence>
<proteinExistence type="predicted"/>
<gene>
    <name evidence="2" type="ORF">MNKW57_12440</name>
</gene>
<comment type="caution">
    <text evidence="2">The sequence shown here is derived from an EMBL/GenBank/DDBJ whole genome shotgun (WGS) entry which is preliminary data.</text>
</comment>
<evidence type="ECO:0000259" key="1">
    <source>
        <dbReference type="Pfam" id="PF09992"/>
    </source>
</evidence>
<evidence type="ECO:0000313" key="3">
    <source>
        <dbReference type="Proteomes" id="UP001224392"/>
    </source>
</evidence>